<evidence type="ECO:0000313" key="6">
    <source>
        <dbReference type="Proteomes" id="UP001106592"/>
    </source>
</evidence>
<comment type="caution">
    <text evidence="5">The sequence shown here is derived from an EMBL/GenBank/DDBJ whole genome shotgun (WGS) entry which is preliminary data.</text>
</comment>
<dbReference type="NCBIfam" id="TIGR03696">
    <property type="entry name" value="Rhs_assc_core"/>
    <property type="match status" value="1"/>
</dbReference>
<feature type="domain" description="Teneurin-like YD-shell" evidence="4">
    <location>
        <begin position="23"/>
        <end position="128"/>
    </location>
</feature>
<feature type="signal peptide" evidence="3">
    <location>
        <begin position="1"/>
        <end position="26"/>
    </location>
</feature>
<feature type="compositionally biased region" description="Basic and acidic residues" evidence="2">
    <location>
        <begin position="266"/>
        <end position="279"/>
    </location>
</feature>
<keyword evidence="1" id="KW-0677">Repeat</keyword>
<feature type="chain" id="PRO_5040265237" evidence="3">
    <location>
        <begin position="27"/>
        <end position="291"/>
    </location>
</feature>
<accession>A0A9Q2XKU0</accession>
<dbReference type="InterPro" id="IPR022385">
    <property type="entry name" value="Rhs_assc_core"/>
</dbReference>
<dbReference type="PANTHER" id="PTHR32305">
    <property type="match status" value="1"/>
</dbReference>
<evidence type="ECO:0000259" key="4">
    <source>
        <dbReference type="Pfam" id="PF25023"/>
    </source>
</evidence>
<keyword evidence="6" id="KW-1185">Reference proteome</keyword>
<evidence type="ECO:0000256" key="1">
    <source>
        <dbReference type="ARBA" id="ARBA00022737"/>
    </source>
</evidence>
<feature type="compositionally biased region" description="Polar residues" evidence="2">
    <location>
        <begin position="209"/>
        <end position="221"/>
    </location>
</feature>
<dbReference type="AlphaFoldDB" id="A0A9Q2XKU0"/>
<evidence type="ECO:0000256" key="3">
    <source>
        <dbReference type="SAM" id="SignalP"/>
    </source>
</evidence>
<feature type="compositionally biased region" description="Basic and acidic residues" evidence="2">
    <location>
        <begin position="196"/>
        <end position="208"/>
    </location>
</feature>
<proteinExistence type="predicted"/>
<dbReference type="Pfam" id="PF25023">
    <property type="entry name" value="TEN_YD-shell"/>
    <property type="match status" value="1"/>
</dbReference>
<feature type="compositionally biased region" description="Polar residues" evidence="2">
    <location>
        <begin position="184"/>
        <end position="195"/>
    </location>
</feature>
<dbReference type="PANTHER" id="PTHR32305:SF17">
    <property type="entry name" value="TRNA NUCLEASE WAPA"/>
    <property type="match status" value="1"/>
</dbReference>
<sequence>MDALKKIGKQLGVALLTLSMTNMAIAGTATYFHNDISGTPLAATDAAGNLLWTENYKPYGEKLTKSPASAGNRIGFHGKAYDDGSGLSYMGARYYDPALGRFMGVDPVGFQEDNLHSFNRYTYTNNNPYKYVDPDGNYAFLIQPMIYLVTALAAAVTIDTVMKGGAQPGANGFNAGGMAYPGSNIDSTTQPQSGRVHNEKTDTPDRSRQSTSRPNEGSPNSDFWPGKREDGSTADGRRFGKDGRPEVDYDHSHGNHVGTNGQPLGDHAHNWDSKPDGSIRRGPPCQYCQLK</sequence>
<name>A0A9Q2XKU0_9PSED</name>
<reference evidence="5" key="1">
    <citation type="journal article" date="2022" name="Int. J. Syst. Evol. Microbiol.">
        <title>Pseudomonas aegrilactucae sp. nov. and Pseudomonas morbosilactucae sp. nov., pathogens causing bacterial rot of lettuce in Japan.</title>
        <authorList>
            <person name="Sawada H."/>
            <person name="Fujikawa T."/>
            <person name="Satou M."/>
        </authorList>
    </citation>
    <scope>NUCLEOTIDE SEQUENCE</scope>
    <source>
        <strain evidence="5">MAFF 301350</strain>
    </source>
</reference>
<protein>
    <submittedName>
        <fullName evidence="5">RHS domain-containing protein</fullName>
    </submittedName>
</protein>
<reference evidence="5" key="2">
    <citation type="journal article" date="2023" name="Plant Pathol.">
        <title>Dismantling and reorganizing Pseudomonas marginalis sensu#lato.</title>
        <authorList>
            <person name="Sawada H."/>
            <person name="Fujikawa T."/>
            <person name="Satou M."/>
        </authorList>
    </citation>
    <scope>NUCLEOTIDE SEQUENCE</scope>
    <source>
        <strain evidence="5">MAFF 301350</strain>
    </source>
</reference>
<organism evidence="5 6">
    <name type="scientific">Pseudomonas aegrilactucae</name>
    <dbReference type="NCBI Taxonomy" id="2854028"/>
    <lineage>
        <taxon>Bacteria</taxon>
        <taxon>Pseudomonadati</taxon>
        <taxon>Pseudomonadota</taxon>
        <taxon>Gammaproteobacteria</taxon>
        <taxon>Pseudomonadales</taxon>
        <taxon>Pseudomonadaceae</taxon>
        <taxon>Pseudomonas</taxon>
    </lineage>
</organism>
<keyword evidence="3" id="KW-0732">Signal</keyword>
<dbReference type="Proteomes" id="UP001106592">
    <property type="component" value="Unassembled WGS sequence"/>
</dbReference>
<dbReference type="EMBL" id="JAHTBI010000054">
    <property type="protein sequence ID" value="MBV6288538.1"/>
    <property type="molecule type" value="Genomic_DNA"/>
</dbReference>
<dbReference type="InterPro" id="IPR050708">
    <property type="entry name" value="T6SS_VgrG/RHS"/>
</dbReference>
<dbReference type="InterPro" id="IPR056823">
    <property type="entry name" value="TEN-like_YD-shell"/>
</dbReference>
<evidence type="ECO:0000256" key="2">
    <source>
        <dbReference type="SAM" id="MobiDB-lite"/>
    </source>
</evidence>
<feature type="compositionally biased region" description="Basic and acidic residues" evidence="2">
    <location>
        <begin position="225"/>
        <end position="253"/>
    </location>
</feature>
<gene>
    <name evidence="5" type="ORF">KUO17_16130</name>
</gene>
<feature type="region of interest" description="Disordered" evidence="2">
    <location>
        <begin position="181"/>
        <end position="291"/>
    </location>
</feature>
<evidence type="ECO:0000313" key="5">
    <source>
        <dbReference type="EMBL" id="MBV6288538.1"/>
    </source>
</evidence>